<feature type="compositionally biased region" description="Basic and acidic residues" evidence="4">
    <location>
        <begin position="11"/>
        <end position="21"/>
    </location>
</feature>
<sequence>MSFTNGAVMQHGDESRTRRETGRGLSRITTLIFAVTAGLSVASIYYAQPLLDSIAQDFGISPSAIGLVVTLTQLGYALGLIFIVPLGDLIDRRRLIVGQGVLSVIALVAVATARTEAILFVSLAAMGLLAVVVQILVAFAATLATPAERGRAVGMVTSGVVTGILAARFIAGLLADLGGWRAVYLTSAILTAAMVGMLIRVLPRQLSPDSTDSYAATLRSIPILFLRDRILLVRGLLALLIFATFSTFWTALVLPLSTPPCSYSHTQIGLFGLVGMAGAIAATGAGRLADRGLGNWTTGVSLALLLASWALIAMLPASLPLLLLGVVLLDLAVQAVHVTNQSIIFDRHPEASSRLVGGYMVFYSIGSAIGAISSTMAYAHAGWFGVSMLGAGFSAIALLVWGTTLRLPISRESTICAGGE</sequence>
<dbReference type="Gene3D" id="1.20.1250.20">
    <property type="entry name" value="MFS general substrate transporter like domains"/>
    <property type="match status" value="1"/>
</dbReference>
<feature type="transmembrane region" description="Helical" evidence="5">
    <location>
        <begin position="356"/>
        <end position="377"/>
    </location>
</feature>
<feature type="transmembrane region" description="Helical" evidence="5">
    <location>
        <begin position="95"/>
        <end position="113"/>
    </location>
</feature>
<feature type="transmembrane region" description="Helical" evidence="5">
    <location>
        <begin position="296"/>
        <end position="315"/>
    </location>
</feature>
<feature type="transmembrane region" description="Helical" evidence="5">
    <location>
        <begin position="181"/>
        <end position="202"/>
    </location>
</feature>
<dbReference type="CDD" id="cd17324">
    <property type="entry name" value="MFS_NepI_like"/>
    <property type="match status" value="1"/>
</dbReference>
<dbReference type="InterPro" id="IPR036259">
    <property type="entry name" value="MFS_trans_sf"/>
</dbReference>
<dbReference type="PROSITE" id="PS50850">
    <property type="entry name" value="MFS"/>
    <property type="match status" value="1"/>
</dbReference>
<organism evidence="7 8">
    <name type="scientific">Hansschlegelia plantiphila</name>
    <dbReference type="NCBI Taxonomy" id="374655"/>
    <lineage>
        <taxon>Bacteria</taxon>
        <taxon>Pseudomonadati</taxon>
        <taxon>Pseudomonadota</taxon>
        <taxon>Alphaproteobacteria</taxon>
        <taxon>Hyphomicrobiales</taxon>
        <taxon>Methylopilaceae</taxon>
        <taxon>Hansschlegelia</taxon>
    </lineage>
</organism>
<evidence type="ECO:0000256" key="5">
    <source>
        <dbReference type="SAM" id="Phobius"/>
    </source>
</evidence>
<name>A0A9W6J0F6_9HYPH</name>
<evidence type="ECO:0000256" key="2">
    <source>
        <dbReference type="ARBA" id="ARBA00022989"/>
    </source>
</evidence>
<dbReference type="PANTHER" id="PTHR42910">
    <property type="entry name" value="TRANSPORTER SCO4007-RELATED"/>
    <property type="match status" value="1"/>
</dbReference>
<feature type="domain" description="Major facilitator superfamily (MFS) profile" evidence="6">
    <location>
        <begin position="26"/>
        <end position="414"/>
    </location>
</feature>
<evidence type="ECO:0000256" key="3">
    <source>
        <dbReference type="ARBA" id="ARBA00023136"/>
    </source>
</evidence>
<dbReference type="PANTHER" id="PTHR42910:SF1">
    <property type="entry name" value="MAJOR FACILITATOR SUPERFAMILY (MFS) PROFILE DOMAIN-CONTAINING PROTEIN"/>
    <property type="match status" value="1"/>
</dbReference>
<feature type="transmembrane region" description="Helical" evidence="5">
    <location>
        <begin position="119"/>
        <end position="141"/>
    </location>
</feature>
<dbReference type="EMBL" id="BSFI01000006">
    <property type="protein sequence ID" value="GLK67476.1"/>
    <property type="molecule type" value="Genomic_DNA"/>
</dbReference>
<dbReference type="Pfam" id="PF07690">
    <property type="entry name" value="MFS_1"/>
    <property type="match status" value="1"/>
</dbReference>
<keyword evidence="8" id="KW-1185">Reference proteome</keyword>
<reference evidence="7" key="2">
    <citation type="submission" date="2023-01" db="EMBL/GenBank/DDBJ databases">
        <authorList>
            <person name="Sun Q."/>
            <person name="Evtushenko L."/>
        </authorList>
    </citation>
    <scope>NUCLEOTIDE SEQUENCE</scope>
    <source>
        <strain evidence="7">VKM B-2347</strain>
    </source>
</reference>
<dbReference type="AlphaFoldDB" id="A0A9W6J0F6"/>
<dbReference type="SUPFAM" id="SSF103473">
    <property type="entry name" value="MFS general substrate transporter"/>
    <property type="match status" value="1"/>
</dbReference>
<feature type="transmembrane region" description="Helical" evidence="5">
    <location>
        <begin position="153"/>
        <end position="175"/>
    </location>
</feature>
<evidence type="ECO:0000313" key="8">
    <source>
        <dbReference type="Proteomes" id="UP001143372"/>
    </source>
</evidence>
<feature type="region of interest" description="Disordered" evidence="4">
    <location>
        <begin position="1"/>
        <end position="21"/>
    </location>
</feature>
<reference evidence="7" key="1">
    <citation type="journal article" date="2014" name="Int. J. Syst. Evol. Microbiol.">
        <title>Complete genome sequence of Corynebacterium casei LMG S-19264T (=DSM 44701T), isolated from a smear-ripened cheese.</title>
        <authorList>
            <consortium name="US DOE Joint Genome Institute (JGI-PGF)"/>
            <person name="Walter F."/>
            <person name="Albersmeier A."/>
            <person name="Kalinowski J."/>
            <person name="Ruckert C."/>
        </authorList>
    </citation>
    <scope>NUCLEOTIDE SEQUENCE</scope>
    <source>
        <strain evidence="7">VKM B-2347</strain>
    </source>
</reference>
<feature type="transmembrane region" description="Helical" evidence="5">
    <location>
        <begin position="28"/>
        <end position="48"/>
    </location>
</feature>
<keyword evidence="1 5" id="KW-0812">Transmembrane</keyword>
<keyword evidence="3 5" id="KW-0472">Membrane</keyword>
<feature type="transmembrane region" description="Helical" evidence="5">
    <location>
        <begin position="60"/>
        <end position="83"/>
    </location>
</feature>
<evidence type="ECO:0000256" key="4">
    <source>
        <dbReference type="SAM" id="MobiDB-lite"/>
    </source>
</evidence>
<dbReference type="InterPro" id="IPR020846">
    <property type="entry name" value="MFS_dom"/>
</dbReference>
<comment type="caution">
    <text evidence="7">The sequence shown here is derived from an EMBL/GenBank/DDBJ whole genome shotgun (WGS) entry which is preliminary data.</text>
</comment>
<dbReference type="Proteomes" id="UP001143372">
    <property type="component" value="Unassembled WGS sequence"/>
</dbReference>
<dbReference type="GO" id="GO:0022857">
    <property type="term" value="F:transmembrane transporter activity"/>
    <property type="evidence" value="ECO:0007669"/>
    <property type="project" value="InterPro"/>
</dbReference>
<evidence type="ECO:0000259" key="6">
    <source>
        <dbReference type="PROSITE" id="PS50850"/>
    </source>
</evidence>
<accession>A0A9W6J0F6</accession>
<evidence type="ECO:0000256" key="1">
    <source>
        <dbReference type="ARBA" id="ARBA00022692"/>
    </source>
</evidence>
<keyword evidence="2 5" id="KW-1133">Transmembrane helix</keyword>
<feature type="transmembrane region" description="Helical" evidence="5">
    <location>
        <begin position="383"/>
        <end position="401"/>
    </location>
</feature>
<dbReference type="InterPro" id="IPR011701">
    <property type="entry name" value="MFS"/>
</dbReference>
<feature type="transmembrane region" description="Helical" evidence="5">
    <location>
        <begin position="268"/>
        <end position="289"/>
    </location>
</feature>
<protein>
    <submittedName>
        <fullName evidence="7">MFS transporter</fullName>
    </submittedName>
</protein>
<proteinExistence type="predicted"/>
<gene>
    <name evidence="7" type="ORF">GCM10008179_11140</name>
</gene>
<evidence type="ECO:0000313" key="7">
    <source>
        <dbReference type="EMBL" id="GLK67476.1"/>
    </source>
</evidence>
<feature type="transmembrane region" description="Helical" evidence="5">
    <location>
        <begin position="231"/>
        <end position="256"/>
    </location>
</feature>